<feature type="region of interest" description="Disordered" evidence="1">
    <location>
        <begin position="227"/>
        <end position="260"/>
    </location>
</feature>
<feature type="region of interest" description="Disordered" evidence="1">
    <location>
        <begin position="1"/>
        <end position="28"/>
    </location>
</feature>
<gene>
    <name evidence="2" type="ORF">THAOC_18803</name>
</gene>
<accession>K0S796</accession>
<evidence type="ECO:0000313" key="2">
    <source>
        <dbReference type="EMBL" id="EJK60784.1"/>
    </source>
</evidence>
<keyword evidence="3" id="KW-1185">Reference proteome</keyword>
<evidence type="ECO:0000256" key="1">
    <source>
        <dbReference type="SAM" id="MobiDB-lite"/>
    </source>
</evidence>
<feature type="compositionally biased region" description="Polar residues" evidence="1">
    <location>
        <begin position="243"/>
        <end position="255"/>
    </location>
</feature>
<dbReference type="EMBL" id="AGNL01020691">
    <property type="protein sequence ID" value="EJK60784.1"/>
    <property type="molecule type" value="Genomic_DNA"/>
</dbReference>
<organism evidence="2 3">
    <name type="scientific">Thalassiosira oceanica</name>
    <name type="common">Marine diatom</name>
    <dbReference type="NCBI Taxonomy" id="159749"/>
    <lineage>
        <taxon>Eukaryota</taxon>
        <taxon>Sar</taxon>
        <taxon>Stramenopiles</taxon>
        <taxon>Ochrophyta</taxon>
        <taxon>Bacillariophyta</taxon>
        <taxon>Coscinodiscophyceae</taxon>
        <taxon>Thalassiosirophycidae</taxon>
        <taxon>Thalassiosirales</taxon>
        <taxon>Thalassiosiraceae</taxon>
        <taxon>Thalassiosira</taxon>
    </lineage>
</organism>
<dbReference type="AlphaFoldDB" id="K0S796"/>
<feature type="compositionally biased region" description="Basic and acidic residues" evidence="1">
    <location>
        <begin position="180"/>
        <end position="193"/>
    </location>
</feature>
<evidence type="ECO:0000313" key="3">
    <source>
        <dbReference type="Proteomes" id="UP000266841"/>
    </source>
</evidence>
<feature type="region of interest" description="Disordered" evidence="1">
    <location>
        <begin position="180"/>
        <end position="207"/>
    </location>
</feature>
<dbReference type="Proteomes" id="UP000266841">
    <property type="component" value="Unassembled WGS sequence"/>
</dbReference>
<comment type="caution">
    <text evidence="2">The sequence shown here is derived from an EMBL/GenBank/DDBJ whole genome shotgun (WGS) entry which is preliminary data.</text>
</comment>
<proteinExistence type="predicted"/>
<reference evidence="2 3" key="1">
    <citation type="journal article" date="2012" name="Genome Biol.">
        <title>Genome and low-iron response of an oceanic diatom adapted to chronic iron limitation.</title>
        <authorList>
            <person name="Lommer M."/>
            <person name="Specht M."/>
            <person name="Roy A.S."/>
            <person name="Kraemer L."/>
            <person name="Andreson R."/>
            <person name="Gutowska M.A."/>
            <person name="Wolf J."/>
            <person name="Bergner S.V."/>
            <person name="Schilhabel M.B."/>
            <person name="Klostermeier U.C."/>
            <person name="Beiko R.G."/>
            <person name="Rosenstiel P."/>
            <person name="Hippler M."/>
            <person name="Laroche J."/>
        </authorList>
    </citation>
    <scope>NUCLEOTIDE SEQUENCE [LARGE SCALE GENOMIC DNA]</scope>
    <source>
        <strain evidence="2 3">CCMP1005</strain>
    </source>
</reference>
<feature type="compositionally biased region" description="Polar residues" evidence="1">
    <location>
        <begin position="13"/>
        <end position="23"/>
    </location>
</feature>
<sequence length="389" mass="43017">AHRQRDWARSSKTKQTQLSSNKSSHAHLARIVVCPSRSKTKQNVLTPPLDPRTALDFPAWPGIGPSANLLCDGVATKGTGAERAKDSSKSNITQEMNFRSSAAMKDSRSPPSRGATIVQVIIPPGVKEGSKVRVSAGGIDGVVRVPERSAWSISRPDEKTEKRHFTVRFDATIVYPQVAREARESEQPSREVQLDTAGDKTPSTADINSRAIKPTSRLRCMRLRAITRRPRGPGPSRIHDSSIPFQPNKSSSHANKPQEVNFKASATKDSLSSRGAMIVRVIIPPSVKEGSKVRVSAGGNKWVDLRVPERSAWSISRPDEKSEKRHFTVRFDATIIYPQVAQEVAKEIEHKSRSTNDIKFERDHLHCGPDARACETRRRPVRTWAAGIN</sequence>
<feature type="non-terminal residue" evidence="2">
    <location>
        <position position="1"/>
    </location>
</feature>
<protein>
    <submittedName>
        <fullName evidence="2">Uncharacterized protein</fullName>
    </submittedName>
</protein>
<name>K0S796_THAOC</name>